<accession>A0A179FR58</accession>
<evidence type="ECO:0000256" key="1">
    <source>
        <dbReference type="SAM" id="MobiDB-lite"/>
    </source>
</evidence>
<dbReference type="AlphaFoldDB" id="A0A179FR58"/>
<feature type="region of interest" description="Disordered" evidence="1">
    <location>
        <begin position="93"/>
        <end position="156"/>
    </location>
</feature>
<feature type="region of interest" description="Disordered" evidence="1">
    <location>
        <begin position="173"/>
        <end position="195"/>
    </location>
</feature>
<dbReference type="STRING" id="33203.A0A179FR58"/>
<sequence>MATPRFNFNVSYSEPVNRLGDEPVLTMDDVWQGIAHGARYPQDMAEYVANCEILSGDKVKFRRRLTIGGGGAVHTGAGEAIDQDVILRPMLNVSRAGTPSPNALTGARLRRRRPRLARRPSLACRKEPKTLPTPSDPRSISPASTSSGLTAWRTGARRPRKFVSSTVLWPRVRPRTASRPSGGGRRRASLSSGPSLRMEPRCIATAAIAAGRGALWANLALT</sequence>
<evidence type="ECO:0000313" key="2">
    <source>
        <dbReference type="EMBL" id="OAQ67509.1"/>
    </source>
</evidence>
<dbReference type="EMBL" id="LSBI01000022">
    <property type="protein sequence ID" value="OAQ67509.1"/>
    <property type="molecule type" value="Genomic_DNA"/>
</dbReference>
<dbReference type="Gene3D" id="3.30.530.20">
    <property type="match status" value="1"/>
</dbReference>
<dbReference type="InterPro" id="IPR015075">
    <property type="entry name" value="AtaL"/>
</dbReference>
<protein>
    <submittedName>
        <fullName evidence="2">Uncharacterized protein</fullName>
    </submittedName>
</protein>
<comment type="caution">
    <text evidence="2">The sequence shown here is derived from an EMBL/GenBank/DDBJ whole genome shotgun (WGS) entry which is preliminary data.</text>
</comment>
<dbReference type="Pfam" id="PF08982">
    <property type="entry name" value="AtaL"/>
    <property type="match status" value="1"/>
</dbReference>
<gene>
    <name evidence="2" type="ORF">VFPFJ_11098</name>
</gene>
<name>A0A179FR58_PURLI</name>
<evidence type="ECO:0000313" key="3">
    <source>
        <dbReference type="Proteomes" id="UP000078340"/>
    </source>
</evidence>
<organism evidence="2 3">
    <name type="scientific">Purpureocillium lilacinum</name>
    <name type="common">Paecilomyces lilacinus</name>
    <dbReference type="NCBI Taxonomy" id="33203"/>
    <lineage>
        <taxon>Eukaryota</taxon>
        <taxon>Fungi</taxon>
        <taxon>Dikarya</taxon>
        <taxon>Ascomycota</taxon>
        <taxon>Pezizomycotina</taxon>
        <taxon>Sordariomycetes</taxon>
        <taxon>Hypocreomycetidae</taxon>
        <taxon>Hypocreales</taxon>
        <taxon>Ophiocordycipitaceae</taxon>
        <taxon>Purpureocillium</taxon>
    </lineage>
</organism>
<feature type="compositionally biased region" description="Polar residues" evidence="1">
    <location>
        <begin position="132"/>
        <end position="149"/>
    </location>
</feature>
<reference evidence="2 3" key="1">
    <citation type="submission" date="2016-02" db="EMBL/GenBank/DDBJ databases">
        <title>Biosynthesis of antibiotic leucinostatins and their inhibition on Phytophthora in bio-control Purpureocillium lilacinum.</title>
        <authorList>
            <person name="Wang G."/>
            <person name="Liu Z."/>
            <person name="Lin R."/>
            <person name="Li E."/>
            <person name="Mao Z."/>
            <person name="Ling J."/>
            <person name="Yin W."/>
            <person name="Xie B."/>
        </authorList>
    </citation>
    <scope>NUCLEOTIDE SEQUENCE [LARGE SCALE GENOMIC DNA]</scope>
    <source>
        <strain evidence="2">PLFJ-1</strain>
    </source>
</reference>
<proteinExistence type="predicted"/>
<feature type="compositionally biased region" description="Basic residues" evidence="1">
    <location>
        <begin position="108"/>
        <end position="118"/>
    </location>
</feature>
<dbReference type="InterPro" id="IPR023393">
    <property type="entry name" value="START-like_dom_sf"/>
</dbReference>
<dbReference type="SUPFAM" id="SSF55961">
    <property type="entry name" value="Bet v1-like"/>
    <property type="match status" value="1"/>
</dbReference>
<dbReference type="Proteomes" id="UP000078340">
    <property type="component" value="Unassembled WGS sequence"/>
</dbReference>